<keyword evidence="3 6" id="KW-0479">Metal-binding</keyword>
<feature type="domain" description="Cytochrome c" evidence="8">
    <location>
        <begin position="40"/>
        <end position="117"/>
    </location>
</feature>
<dbReference type="SUPFAM" id="SSF46626">
    <property type="entry name" value="Cytochrome c"/>
    <property type="match status" value="1"/>
</dbReference>
<gene>
    <name evidence="9" type="ORF">A7K91_12410</name>
</gene>
<keyword evidence="4" id="KW-0249">Electron transport</keyword>
<dbReference type="PANTHER" id="PTHR37823">
    <property type="entry name" value="CYTOCHROME C-553-LIKE"/>
    <property type="match status" value="1"/>
</dbReference>
<dbReference type="AlphaFoldDB" id="A0A1A5YGH0"/>
<dbReference type="InterPro" id="IPR009056">
    <property type="entry name" value="Cyt_c-like_dom"/>
</dbReference>
<accession>A0A1A5YGH0</accession>
<proteinExistence type="predicted"/>
<feature type="chain" id="PRO_5008340306" description="Cytochrome c domain-containing protein" evidence="7">
    <location>
        <begin position="23"/>
        <end position="117"/>
    </location>
</feature>
<dbReference type="InterPro" id="IPR051811">
    <property type="entry name" value="Cytochrome_c550/c551-like"/>
</dbReference>
<dbReference type="EMBL" id="LYPA01000065">
    <property type="protein sequence ID" value="OBR64495.1"/>
    <property type="molecule type" value="Genomic_DNA"/>
</dbReference>
<organism evidence="9 10">
    <name type="scientific">Paenibacillus oryzae</name>
    <dbReference type="NCBI Taxonomy" id="1844972"/>
    <lineage>
        <taxon>Bacteria</taxon>
        <taxon>Bacillati</taxon>
        <taxon>Bacillota</taxon>
        <taxon>Bacilli</taxon>
        <taxon>Bacillales</taxon>
        <taxon>Paenibacillaceae</taxon>
        <taxon>Paenibacillus</taxon>
    </lineage>
</organism>
<protein>
    <recommendedName>
        <fullName evidence="8">Cytochrome c domain-containing protein</fullName>
    </recommendedName>
</protein>
<evidence type="ECO:0000256" key="3">
    <source>
        <dbReference type="ARBA" id="ARBA00022723"/>
    </source>
</evidence>
<evidence type="ECO:0000256" key="2">
    <source>
        <dbReference type="ARBA" id="ARBA00022617"/>
    </source>
</evidence>
<evidence type="ECO:0000313" key="10">
    <source>
        <dbReference type="Proteomes" id="UP000092024"/>
    </source>
</evidence>
<evidence type="ECO:0000256" key="7">
    <source>
        <dbReference type="SAM" id="SignalP"/>
    </source>
</evidence>
<dbReference type="Gene3D" id="1.10.760.10">
    <property type="entry name" value="Cytochrome c-like domain"/>
    <property type="match status" value="1"/>
</dbReference>
<reference evidence="9 10" key="1">
    <citation type="submission" date="2016-05" db="EMBL/GenBank/DDBJ databases">
        <title>Paenibacillus oryzae. sp. nov., isolated from the rice root.</title>
        <authorList>
            <person name="Zhang J."/>
            <person name="Zhang X."/>
        </authorList>
    </citation>
    <scope>NUCLEOTIDE SEQUENCE [LARGE SCALE GENOMIC DNA]</scope>
    <source>
        <strain evidence="9 10">1DrF-4</strain>
    </source>
</reference>
<keyword evidence="2 6" id="KW-0349">Heme</keyword>
<dbReference type="PROSITE" id="PS51007">
    <property type="entry name" value="CYTC"/>
    <property type="match status" value="1"/>
</dbReference>
<dbReference type="PANTHER" id="PTHR37823:SF4">
    <property type="entry name" value="MENAQUINOL-CYTOCHROME C REDUCTASE CYTOCHROME B_C SUBUNIT"/>
    <property type="match status" value="1"/>
</dbReference>
<dbReference type="GO" id="GO:0005506">
    <property type="term" value="F:iron ion binding"/>
    <property type="evidence" value="ECO:0007669"/>
    <property type="project" value="InterPro"/>
</dbReference>
<keyword evidence="10" id="KW-1185">Reference proteome</keyword>
<dbReference type="Pfam" id="PF13442">
    <property type="entry name" value="Cytochrome_CBB3"/>
    <property type="match status" value="1"/>
</dbReference>
<evidence type="ECO:0000256" key="1">
    <source>
        <dbReference type="ARBA" id="ARBA00022448"/>
    </source>
</evidence>
<dbReference type="GO" id="GO:0020037">
    <property type="term" value="F:heme binding"/>
    <property type="evidence" value="ECO:0007669"/>
    <property type="project" value="InterPro"/>
</dbReference>
<evidence type="ECO:0000256" key="5">
    <source>
        <dbReference type="ARBA" id="ARBA00023004"/>
    </source>
</evidence>
<dbReference type="STRING" id="1844972.A7K91_12410"/>
<dbReference type="InterPro" id="IPR008168">
    <property type="entry name" value="Cyt_C_IC"/>
</dbReference>
<keyword evidence="1" id="KW-0813">Transport</keyword>
<sequence>MGKKKARYACLLLAIGLLAVFAAGCGGEKKANGGGKGLRDASAEIAAVYKARCVSCHGTELQGKVGGNSNLQQVGARMSQEELILQIENGDGLMPAFKDSLSSDEISGLAEWLASQK</sequence>
<dbReference type="Proteomes" id="UP000092024">
    <property type="component" value="Unassembled WGS sequence"/>
</dbReference>
<dbReference type="GO" id="GO:0009055">
    <property type="term" value="F:electron transfer activity"/>
    <property type="evidence" value="ECO:0007669"/>
    <property type="project" value="InterPro"/>
</dbReference>
<evidence type="ECO:0000256" key="6">
    <source>
        <dbReference type="PROSITE-ProRule" id="PRU00433"/>
    </source>
</evidence>
<name>A0A1A5YGH0_9BACL</name>
<comment type="caution">
    <text evidence="9">The sequence shown here is derived from an EMBL/GenBank/DDBJ whole genome shotgun (WGS) entry which is preliminary data.</text>
</comment>
<dbReference type="PRINTS" id="PR00605">
    <property type="entry name" value="CYTCHROMECIC"/>
</dbReference>
<evidence type="ECO:0000259" key="8">
    <source>
        <dbReference type="PROSITE" id="PS51007"/>
    </source>
</evidence>
<keyword evidence="5 6" id="KW-0408">Iron</keyword>
<dbReference type="PROSITE" id="PS51257">
    <property type="entry name" value="PROKAR_LIPOPROTEIN"/>
    <property type="match status" value="1"/>
</dbReference>
<evidence type="ECO:0000313" key="9">
    <source>
        <dbReference type="EMBL" id="OBR64495.1"/>
    </source>
</evidence>
<keyword evidence="7" id="KW-0732">Signal</keyword>
<evidence type="ECO:0000256" key="4">
    <source>
        <dbReference type="ARBA" id="ARBA00022982"/>
    </source>
</evidence>
<dbReference type="InterPro" id="IPR036909">
    <property type="entry name" value="Cyt_c-like_dom_sf"/>
</dbReference>
<feature type="signal peptide" evidence="7">
    <location>
        <begin position="1"/>
        <end position="22"/>
    </location>
</feature>